<evidence type="ECO:0000256" key="1">
    <source>
        <dbReference type="ARBA" id="ARBA00004162"/>
    </source>
</evidence>
<evidence type="ECO:0000256" key="7">
    <source>
        <dbReference type="ARBA" id="ARBA00023010"/>
    </source>
</evidence>
<dbReference type="OrthoDB" id="5245163at2"/>
<dbReference type="NCBIfam" id="NF001854">
    <property type="entry name" value="PRK00575.1"/>
    <property type="match status" value="1"/>
</dbReference>
<keyword evidence="5 9" id="KW-0653">Protein transport</keyword>
<evidence type="ECO:0000256" key="9">
    <source>
        <dbReference type="HAMAP-Rule" id="MF_00236"/>
    </source>
</evidence>
<evidence type="ECO:0000256" key="3">
    <source>
        <dbReference type="ARBA" id="ARBA00022475"/>
    </source>
</evidence>
<dbReference type="GO" id="GO:0008320">
    <property type="term" value="F:protein transmembrane transporter activity"/>
    <property type="evidence" value="ECO:0007669"/>
    <property type="project" value="UniProtKB-UniRule"/>
</dbReference>
<comment type="subunit">
    <text evidence="9">The Tat system comprises two distinct complexes: a TatABC complex, containing multiple copies of TatA, TatB and TatC subunits, and a separate TatA complex, containing only TatA subunits. Substrates initially bind to the TatABC complex, which probably triggers association of the separate TatA complex to form the active translocon.</text>
</comment>
<protein>
    <recommendedName>
        <fullName evidence="9">Sec-independent protein translocase protein TatA</fullName>
    </recommendedName>
</protein>
<dbReference type="AlphaFoldDB" id="A0A512PAC2"/>
<dbReference type="Pfam" id="PF02416">
    <property type="entry name" value="TatA_B_E"/>
    <property type="match status" value="1"/>
</dbReference>
<keyword evidence="8 9" id="KW-0472">Membrane</keyword>
<dbReference type="NCBIfam" id="TIGR01411">
    <property type="entry name" value="tatAE"/>
    <property type="match status" value="1"/>
</dbReference>
<gene>
    <name evidence="9" type="primary">tatA</name>
    <name evidence="11" type="ORF">CSO01_08740</name>
</gene>
<organism evidence="11 12">
    <name type="scientific">Cellulomonas soli</name>
    <dbReference type="NCBI Taxonomy" id="931535"/>
    <lineage>
        <taxon>Bacteria</taxon>
        <taxon>Bacillati</taxon>
        <taxon>Actinomycetota</taxon>
        <taxon>Actinomycetes</taxon>
        <taxon>Micrococcales</taxon>
        <taxon>Cellulomonadaceae</taxon>
        <taxon>Cellulomonas</taxon>
    </lineage>
</organism>
<evidence type="ECO:0000256" key="2">
    <source>
        <dbReference type="ARBA" id="ARBA00022448"/>
    </source>
</evidence>
<dbReference type="InterPro" id="IPR006312">
    <property type="entry name" value="TatA/E"/>
</dbReference>
<dbReference type="PANTHER" id="PTHR42982">
    <property type="entry name" value="SEC-INDEPENDENT PROTEIN TRANSLOCASE PROTEIN TATA"/>
    <property type="match status" value="1"/>
</dbReference>
<comment type="caution">
    <text evidence="11">The sequence shown here is derived from an EMBL/GenBank/DDBJ whole genome shotgun (WGS) entry which is preliminary data.</text>
</comment>
<dbReference type="Gene3D" id="1.20.5.3310">
    <property type="match status" value="1"/>
</dbReference>
<sequence>MNALKPWHIIVLLIVIILLFGANRLPDLAKSLGQSLKIFKAEVKDLTADDKPAPTVPVTPAAPAAPAPAAPAAEAPAAPPTPAQPGTTGPDDASDAGSGTAPRA</sequence>
<evidence type="ECO:0000256" key="5">
    <source>
        <dbReference type="ARBA" id="ARBA00022927"/>
    </source>
</evidence>
<keyword evidence="12" id="KW-1185">Reference proteome</keyword>
<accession>A0A512PAC2</accession>
<keyword evidence="2 9" id="KW-0813">Transport</keyword>
<dbReference type="HAMAP" id="MF_00236">
    <property type="entry name" value="TatA_E"/>
    <property type="match status" value="1"/>
</dbReference>
<reference evidence="11 12" key="1">
    <citation type="submission" date="2019-07" db="EMBL/GenBank/DDBJ databases">
        <title>Whole genome shotgun sequence of Cellulomonas soli NBRC 109434.</title>
        <authorList>
            <person name="Hosoyama A."/>
            <person name="Uohara A."/>
            <person name="Ohji S."/>
            <person name="Ichikawa N."/>
        </authorList>
    </citation>
    <scope>NUCLEOTIDE SEQUENCE [LARGE SCALE GENOMIC DNA]</scope>
    <source>
        <strain evidence="11 12">NBRC 109434</strain>
    </source>
</reference>
<evidence type="ECO:0000313" key="11">
    <source>
        <dbReference type="EMBL" id="GEP68159.1"/>
    </source>
</evidence>
<dbReference type="RefSeq" id="WP_146951905.1">
    <property type="nucleotide sequence ID" value="NZ_BAABBJ010000015.1"/>
</dbReference>
<evidence type="ECO:0000256" key="10">
    <source>
        <dbReference type="SAM" id="MobiDB-lite"/>
    </source>
</evidence>
<keyword evidence="7 9" id="KW-0811">Translocation</keyword>
<proteinExistence type="inferred from homology"/>
<dbReference type="GO" id="GO:0043953">
    <property type="term" value="P:protein transport by the Tat complex"/>
    <property type="evidence" value="ECO:0007669"/>
    <property type="project" value="UniProtKB-UniRule"/>
</dbReference>
<comment type="subcellular location">
    <subcellularLocation>
        <location evidence="1 9">Cell membrane</location>
        <topology evidence="1 9">Single-pass membrane protein</topology>
    </subcellularLocation>
</comment>
<keyword evidence="3 9" id="KW-1003">Cell membrane</keyword>
<dbReference type="EMBL" id="BKAL01000002">
    <property type="protein sequence ID" value="GEP68159.1"/>
    <property type="molecule type" value="Genomic_DNA"/>
</dbReference>
<comment type="similarity">
    <text evidence="9">Belongs to the TatA/E family.</text>
</comment>
<keyword evidence="6 9" id="KW-1133">Transmembrane helix</keyword>
<name>A0A512PAC2_9CELL</name>
<evidence type="ECO:0000256" key="8">
    <source>
        <dbReference type="ARBA" id="ARBA00023136"/>
    </source>
</evidence>
<evidence type="ECO:0000256" key="6">
    <source>
        <dbReference type="ARBA" id="ARBA00022989"/>
    </source>
</evidence>
<dbReference type="Proteomes" id="UP000321798">
    <property type="component" value="Unassembled WGS sequence"/>
</dbReference>
<evidence type="ECO:0000313" key="12">
    <source>
        <dbReference type="Proteomes" id="UP000321798"/>
    </source>
</evidence>
<keyword evidence="4 9" id="KW-0812">Transmembrane</keyword>
<dbReference type="GO" id="GO:0033281">
    <property type="term" value="C:TAT protein transport complex"/>
    <property type="evidence" value="ECO:0007669"/>
    <property type="project" value="UniProtKB-UniRule"/>
</dbReference>
<comment type="function">
    <text evidence="9">Part of the twin-arginine translocation (Tat) system that transports large folded proteins containing a characteristic twin-arginine motif in their signal peptide across membranes. TatA could form the protein-conducting channel of the Tat system.</text>
</comment>
<feature type="region of interest" description="Disordered" evidence="10">
    <location>
        <begin position="49"/>
        <end position="104"/>
    </location>
</feature>
<dbReference type="PANTHER" id="PTHR42982:SF8">
    <property type="entry name" value="SEC-INDEPENDENT PROTEIN TRANSLOCASE PROTEIN TATA"/>
    <property type="match status" value="1"/>
</dbReference>
<evidence type="ECO:0000256" key="4">
    <source>
        <dbReference type="ARBA" id="ARBA00022692"/>
    </source>
</evidence>
<dbReference type="InterPro" id="IPR003369">
    <property type="entry name" value="TatA/B/E"/>
</dbReference>